<dbReference type="AlphaFoldDB" id="A0A1Q9E055"/>
<protein>
    <recommendedName>
        <fullName evidence="4">C3H1-type domain-containing protein</fullName>
    </recommendedName>
</protein>
<keyword evidence="3" id="KW-1185">Reference proteome</keyword>
<gene>
    <name evidence="2" type="ORF">AK812_SmicGene16495</name>
</gene>
<dbReference type="Proteomes" id="UP000186817">
    <property type="component" value="Unassembled WGS sequence"/>
</dbReference>
<sequence>MRFRLQLVRLKRIGPMGADDKVFSQGEPPSLHLSPSFMTQATSVESTLDDASSRDEDFDQSHPEISNFKLVFSTLERGLPSLHRGWRTPDPSPVRRGLPKCAPYAELLEERSPQEEVMEKAQPRGCHPATAEDEVQTPNTGMRFQTPSPEPQMPVPPAPANVFPPLDHSLLANLQTRRDQSFKVSEAGHGTKFIQSNWCVSIGSQGHPFSCAAPCKYYAKAKGCKDGANCDHCHLCRWKKHATRPVPDNQEQQCQLHVQSSRTGYDYAK</sequence>
<name>A0A1Q9E055_SYMMI</name>
<organism evidence="2 3">
    <name type="scientific">Symbiodinium microadriaticum</name>
    <name type="common">Dinoflagellate</name>
    <name type="synonym">Zooxanthella microadriatica</name>
    <dbReference type="NCBI Taxonomy" id="2951"/>
    <lineage>
        <taxon>Eukaryota</taxon>
        <taxon>Sar</taxon>
        <taxon>Alveolata</taxon>
        <taxon>Dinophyceae</taxon>
        <taxon>Suessiales</taxon>
        <taxon>Symbiodiniaceae</taxon>
        <taxon>Symbiodinium</taxon>
    </lineage>
</organism>
<dbReference type="OMA" id="ANCDHCH"/>
<dbReference type="EMBL" id="LSRX01000315">
    <property type="protein sequence ID" value="OLQ00808.1"/>
    <property type="molecule type" value="Genomic_DNA"/>
</dbReference>
<proteinExistence type="predicted"/>
<comment type="caution">
    <text evidence="2">The sequence shown here is derived from an EMBL/GenBank/DDBJ whole genome shotgun (WGS) entry which is preliminary data.</text>
</comment>
<accession>A0A1Q9E055</accession>
<evidence type="ECO:0000256" key="1">
    <source>
        <dbReference type="SAM" id="MobiDB-lite"/>
    </source>
</evidence>
<feature type="region of interest" description="Disordered" evidence="1">
    <location>
        <begin position="41"/>
        <end position="61"/>
    </location>
</feature>
<evidence type="ECO:0000313" key="2">
    <source>
        <dbReference type="EMBL" id="OLQ00808.1"/>
    </source>
</evidence>
<evidence type="ECO:0008006" key="4">
    <source>
        <dbReference type="Google" id="ProtNLM"/>
    </source>
</evidence>
<reference evidence="2 3" key="1">
    <citation type="submission" date="2016-02" db="EMBL/GenBank/DDBJ databases">
        <title>Genome analysis of coral dinoflagellate symbionts highlights evolutionary adaptations to a symbiotic lifestyle.</title>
        <authorList>
            <person name="Aranda M."/>
            <person name="Li Y."/>
            <person name="Liew Y.J."/>
            <person name="Baumgarten S."/>
            <person name="Simakov O."/>
            <person name="Wilson M."/>
            <person name="Piel J."/>
            <person name="Ashoor H."/>
            <person name="Bougouffa S."/>
            <person name="Bajic V.B."/>
            <person name="Ryu T."/>
            <person name="Ravasi T."/>
            <person name="Bayer T."/>
            <person name="Micklem G."/>
            <person name="Kim H."/>
            <person name="Bhak J."/>
            <person name="Lajeunesse T.C."/>
            <person name="Voolstra C.R."/>
        </authorList>
    </citation>
    <scope>NUCLEOTIDE SEQUENCE [LARGE SCALE GENOMIC DNA]</scope>
    <source>
        <strain evidence="2 3">CCMP2467</strain>
    </source>
</reference>
<evidence type="ECO:0000313" key="3">
    <source>
        <dbReference type="Proteomes" id="UP000186817"/>
    </source>
</evidence>
<feature type="compositionally biased region" description="Polar residues" evidence="1">
    <location>
        <begin position="41"/>
        <end position="50"/>
    </location>
</feature>
<feature type="compositionally biased region" description="Basic and acidic residues" evidence="1">
    <location>
        <begin position="51"/>
        <end position="61"/>
    </location>
</feature>